<accession>A0A1C1CDE3</accession>
<keyword evidence="2" id="KW-1185">Reference proteome</keyword>
<name>A0A1C1CDE3_9EURO</name>
<protein>
    <submittedName>
        <fullName evidence="1">Uncharacterized protein</fullName>
    </submittedName>
</protein>
<dbReference type="EMBL" id="LGRB01000015">
    <property type="protein sequence ID" value="OCT46476.1"/>
    <property type="molecule type" value="Genomic_DNA"/>
</dbReference>
<gene>
    <name evidence="1" type="ORF">CLCR_02188</name>
</gene>
<evidence type="ECO:0000313" key="1">
    <source>
        <dbReference type="EMBL" id="OCT46476.1"/>
    </source>
</evidence>
<proteinExistence type="predicted"/>
<sequence>MPAKRVSGDKIMTPNSTDTAKRTALARHGGGLCDGGASLPAAECGRISANVTTIEESLAHVLLWNIRQGHARPRPASLVRMEPIGHE</sequence>
<dbReference type="VEuPathDB" id="FungiDB:CLCR_02188"/>
<comment type="caution">
    <text evidence="1">The sequence shown here is derived from an EMBL/GenBank/DDBJ whole genome shotgun (WGS) entry which is preliminary data.</text>
</comment>
<reference evidence="2" key="1">
    <citation type="submission" date="2015-07" db="EMBL/GenBank/DDBJ databases">
        <authorList>
            <person name="Teixeira M.M."/>
            <person name="Souza R.C."/>
            <person name="Almeida L.G."/>
            <person name="Vicente V.A."/>
            <person name="de Hoog S."/>
            <person name="Bocca A.L."/>
            <person name="de Almeida S.R."/>
            <person name="Vasconcelos A.T."/>
            <person name="Felipe M.S."/>
        </authorList>
    </citation>
    <scope>NUCLEOTIDE SEQUENCE [LARGE SCALE GENOMIC DNA]</scope>
    <source>
        <strain evidence="2">KSF</strain>
    </source>
</reference>
<dbReference type="Proteomes" id="UP000094526">
    <property type="component" value="Unassembled WGS sequence"/>
</dbReference>
<dbReference type="AlphaFoldDB" id="A0A1C1CDE3"/>
<evidence type="ECO:0000313" key="2">
    <source>
        <dbReference type="Proteomes" id="UP000094526"/>
    </source>
</evidence>
<organism evidence="1 2">
    <name type="scientific">Cladophialophora carrionii</name>
    <dbReference type="NCBI Taxonomy" id="86049"/>
    <lineage>
        <taxon>Eukaryota</taxon>
        <taxon>Fungi</taxon>
        <taxon>Dikarya</taxon>
        <taxon>Ascomycota</taxon>
        <taxon>Pezizomycotina</taxon>
        <taxon>Eurotiomycetes</taxon>
        <taxon>Chaetothyriomycetidae</taxon>
        <taxon>Chaetothyriales</taxon>
        <taxon>Herpotrichiellaceae</taxon>
        <taxon>Cladophialophora</taxon>
    </lineage>
</organism>